<evidence type="ECO:0000256" key="1">
    <source>
        <dbReference type="SAM" id="MobiDB-lite"/>
    </source>
</evidence>
<feature type="compositionally biased region" description="Polar residues" evidence="1">
    <location>
        <begin position="33"/>
        <end position="44"/>
    </location>
</feature>
<dbReference type="EMBL" id="JBICBT010001112">
    <property type="protein sequence ID" value="KAL3082314.1"/>
    <property type="molecule type" value="Genomic_DNA"/>
</dbReference>
<accession>A0ABD2IQK8</accession>
<organism evidence="3 4">
    <name type="scientific">Heterodera trifolii</name>
    <dbReference type="NCBI Taxonomy" id="157864"/>
    <lineage>
        <taxon>Eukaryota</taxon>
        <taxon>Metazoa</taxon>
        <taxon>Ecdysozoa</taxon>
        <taxon>Nematoda</taxon>
        <taxon>Chromadorea</taxon>
        <taxon>Rhabditida</taxon>
        <taxon>Tylenchina</taxon>
        <taxon>Tylenchomorpha</taxon>
        <taxon>Tylenchoidea</taxon>
        <taxon>Heteroderidae</taxon>
        <taxon>Heteroderinae</taxon>
        <taxon>Heterodera</taxon>
    </lineage>
</organism>
<protein>
    <submittedName>
        <fullName evidence="3">Uncharacterized protein</fullName>
    </submittedName>
</protein>
<reference evidence="3 4" key="1">
    <citation type="submission" date="2024-10" db="EMBL/GenBank/DDBJ databases">
        <authorList>
            <person name="Kim D."/>
        </authorList>
    </citation>
    <scope>NUCLEOTIDE SEQUENCE [LARGE SCALE GENOMIC DNA]</scope>
    <source>
        <strain evidence="3">BH-2024</strain>
    </source>
</reference>
<sequence length="171" mass="18645">MTKPQQFTVVVPFLLLCAFFSIICEAVKDNDKNQNNQTAPQSTNPAPPTIIYQNEPPVIHVEQQEFSKIVQEITGNAAASTSNKKGGGKADGPLSLSSSVFKRPALNKLAVFKPQPIKLKQTAAAGTSSTSSSSTHFQRGETKFQMLDGVEKRLLLPPKWLDDMNDNNTTN</sequence>
<feature type="chain" id="PRO_5044866810" evidence="2">
    <location>
        <begin position="27"/>
        <end position="171"/>
    </location>
</feature>
<feature type="region of interest" description="Disordered" evidence="1">
    <location>
        <begin position="122"/>
        <end position="141"/>
    </location>
</feature>
<evidence type="ECO:0000313" key="3">
    <source>
        <dbReference type="EMBL" id="KAL3082314.1"/>
    </source>
</evidence>
<dbReference type="AlphaFoldDB" id="A0ABD2IQK8"/>
<keyword evidence="2" id="KW-0732">Signal</keyword>
<name>A0ABD2IQK8_9BILA</name>
<comment type="caution">
    <text evidence="3">The sequence shown here is derived from an EMBL/GenBank/DDBJ whole genome shotgun (WGS) entry which is preliminary data.</text>
</comment>
<gene>
    <name evidence="3" type="ORF">niasHT_031487</name>
</gene>
<dbReference type="Proteomes" id="UP001620626">
    <property type="component" value="Unassembled WGS sequence"/>
</dbReference>
<feature type="signal peptide" evidence="2">
    <location>
        <begin position="1"/>
        <end position="26"/>
    </location>
</feature>
<evidence type="ECO:0000256" key="2">
    <source>
        <dbReference type="SAM" id="SignalP"/>
    </source>
</evidence>
<keyword evidence="4" id="KW-1185">Reference proteome</keyword>
<evidence type="ECO:0000313" key="4">
    <source>
        <dbReference type="Proteomes" id="UP001620626"/>
    </source>
</evidence>
<feature type="compositionally biased region" description="Low complexity" evidence="1">
    <location>
        <begin position="122"/>
        <end position="135"/>
    </location>
</feature>
<feature type="region of interest" description="Disordered" evidence="1">
    <location>
        <begin position="32"/>
        <end position="51"/>
    </location>
</feature>
<proteinExistence type="predicted"/>